<feature type="transmembrane region" description="Helical" evidence="9">
    <location>
        <begin position="37"/>
        <end position="53"/>
    </location>
</feature>
<dbReference type="PROSITE" id="PS01271">
    <property type="entry name" value="NA_SULFATE"/>
    <property type="match status" value="1"/>
</dbReference>
<evidence type="ECO:0000256" key="2">
    <source>
        <dbReference type="ARBA" id="ARBA00006772"/>
    </source>
</evidence>
<evidence type="ECO:0000256" key="7">
    <source>
        <dbReference type="ARBA" id="ARBA00023136"/>
    </source>
</evidence>
<dbReference type="KEGG" id="ngv:CDO52_04250"/>
<keyword evidence="11" id="KW-1185">Reference proteome</keyword>
<evidence type="ECO:0000256" key="1">
    <source>
        <dbReference type="ARBA" id="ARBA00004141"/>
    </source>
</evidence>
<dbReference type="PANTHER" id="PTHR10283:SF82">
    <property type="entry name" value="SOLUTE CARRIER FAMILY 13 MEMBER 2"/>
    <property type="match status" value="1"/>
</dbReference>
<keyword evidence="6 9" id="KW-1133">Transmembrane helix</keyword>
<dbReference type="Pfam" id="PF00939">
    <property type="entry name" value="Na_sulph_symp"/>
    <property type="match status" value="1"/>
</dbReference>
<feature type="transmembrane region" description="Helical" evidence="9">
    <location>
        <begin position="105"/>
        <end position="124"/>
    </location>
</feature>
<organism evidence="10 11">
    <name type="scientific">Nocardiopsis gilva YIM 90087</name>
    <dbReference type="NCBI Taxonomy" id="1235441"/>
    <lineage>
        <taxon>Bacteria</taxon>
        <taxon>Bacillati</taxon>
        <taxon>Actinomycetota</taxon>
        <taxon>Actinomycetes</taxon>
        <taxon>Streptosporangiales</taxon>
        <taxon>Nocardiopsidaceae</taxon>
        <taxon>Nocardiopsis</taxon>
    </lineage>
</organism>
<keyword evidence="5 9" id="KW-0812">Transmembrane</keyword>
<feature type="transmembrane region" description="Helical" evidence="9">
    <location>
        <begin position="298"/>
        <end position="318"/>
    </location>
</feature>
<dbReference type="PANTHER" id="PTHR10283">
    <property type="entry name" value="SOLUTE CARRIER FAMILY 13 MEMBER"/>
    <property type="match status" value="1"/>
</dbReference>
<feature type="transmembrane region" description="Helical" evidence="9">
    <location>
        <begin position="240"/>
        <end position="262"/>
    </location>
</feature>
<name>A0A223S1W1_9ACTN</name>
<dbReference type="GO" id="GO:0005886">
    <property type="term" value="C:plasma membrane"/>
    <property type="evidence" value="ECO:0007669"/>
    <property type="project" value="TreeGrafter"/>
</dbReference>
<proteinExistence type="inferred from homology"/>
<evidence type="ECO:0000313" key="10">
    <source>
        <dbReference type="EMBL" id="ASU82098.1"/>
    </source>
</evidence>
<dbReference type="RefSeq" id="WP_017620728.1">
    <property type="nucleotide sequence ID" value="NZ_ANBG01000348.1"/>
</dbReference>
<dbReference type="AlphaFoldDB" id="A0A223S1W1"/>
<evidence type="ECO:0000256" key="3">
    <source>
        <dbReference type="ARBA" id="ARBA00020150"/>
    </source>
</evidence>
<evidence type="ECO:0000313" key="11">
    <source>
        <dbReference type="Proteomes" id="UP000215005"/>
    </source>
</evidence>
<feature type="transmembrane region" description="Helical" evidence="9">
    <location>
        <begin position="330"/>
        <end position="346"/>
    </location>
</feature>
<feature type="transmembrane region" description="Helical" evidence="9">
    <location>
        <begin position="163"/>
        <end position="185"/>
    </location>
</feature>
<feature type="transmembrane region" description="Helical" evidence="9">
    <location>
        <begin position="65"/>
        <end position="93"/>
    </location>
</feature>
<evidence type="ECO:0000256" key="9">
    <source>
        <dbReference type="SAM" id="Phobius"/>
    </source>
</evidence>
<comment type="similarity">
    <text evidence="2">Belongs to the SLC13A/DASS transporter (TC 2.A.47) family. NADC subfamily.</text>
</comment>
<sequence>MAADIGNNPPADPSRQGLPALTTERAANPQPSKAKRVGLALAPLLAAAVYLLLPDALSTGGKATAAVAVLMATLWATEALPIPVTALLPLVLFPLFGVAEIDDVAAPYANDVIFLFMGGFMLALAMQKANLHKRVALAIVGAVGTNPVRLIGGFMLASGFITMWVANTATTIMMLPIALSVITLVTQLRDGKSDTNFATALLLGVAYAASIGSVATLIGTPPNALMAGYVKDTFDINVGFGQWMLIGFPLAAVFLVIAWVVLTRVVFPPKVASLDGAQDVIKGELRDMGPMTSAERRVLAVFVAAAASWVFIPLLAQSPTGGMLPWLDRISDSGIAMAVAVALFLIPNEGTQGEKLMDWESAVRLPWGILLLFGGGLTLSSQFTANGLSEWIGTRVGALDDIPVWVLLVVVIALVLVLTELTSNTATTATFLPVLGGVALGMNLDVMTLVVPATLAASLAFMLPVATPPNAVVFGSGQVTIPQMIKAGTWLNTIAVFVVMFVMYAIAGWLFGISF</sequence>
<dbReference type="NCBIfam" id="TIGR00785">
    <property type="entry name" value="dass"/>
    <property type="match status" value="1"/>
</dbReference>
<dbReference type="GO" id="GO:0015141">
    <property type="term" value="F:succinate transmembrane transporter activity"/>
    <property type="evidence" value="ECO:0007669"/>
    <property type="project" value="UniProtKB-ARBA"/>
</dbReference>
<dbReference type="InterPro" id="IPR031312">
    <property type="entry name" value="Na/sul_symport_CS"/>
</dbReference>
<feature type="transmembrane region" description="Helical" evidence="9">
    <location>
        <begin position="136"/>
        <end position="157"/>
    </location>
</feature>
<evidence type="ECO:0000256" key="6">
    <source>
        <dbReference type="ARBA" id="ARBA00022989"/>
    </source>
</evidence>
<dbReference type="InterPro" id="IPR001898">
    <property type="entry name" value="SLC13A/DASS"/>
</dbReference>
<protein>
    <recommendedName>
        <fullName evidence="3">Sodium-dependent dicarboxylate transporter SdcS</fullName>
    </recommendedName>
    <alternativeName>
        <fullName evidence="8">Na(+)/dicarboxylate symporter</fullName>
    </alternativeName>
</protein>
<reference evidence="10 11" key="1">
    <citation type="submission" date="2017-08" db="EMBL/GenBank/DDBJ databases">
        <title>The complete genome sequence of Nocardiopsis gilva YIM 90087.</title>
        <authorList>
            <person name="Yin M."/>
            <person name="Tang S."/>
        </authorList>
    </citation>
    <scope>NUCLEOTIDE SEQUENCE [LARGE SCALE GENOMIC DNA]</scope>
    <source>
        <strain evidence="10 11">YIM 90087</strain>
    </source>
</reference>
<feature type="transmembrane region" description="Helical" evidence="9">
    <location>
        <begin position="197"/>
        <end position="220"/>
    </location>
</feature>
<evidence type="ECO:0000256" key="8">
    <source>
        <dbReference type="ARBA" id="ARBA00031174"/>
    </source>
</evidence>
<feature type="transmembrane region" description="Helical" evidence="9">
    <location>
        <begin position="367"/>
        <end position="385"/>
    </location>
</feature>
<gene>
    <name evidence="10" type="ORF">CDO52_04250</name>
</gene>
<comment type="subcellular location">
    <subcellularLocation>
        <location evidence="1">Membrane</location>
        <topology evidence="1">Multi-pass membrane protein</topology>
    </subcellularLocation>
</comment>
<dbReference type="OrthoDB" id="9766267at2"/>
<keyword evidence="4" id="KW-0813">Transport</keyword>
<dbReference type="Proteomes" id="UP000215005">
    <property type="component" value="Chromosome"/>
</dbReference>
<feature type="transmembrane region" description="Helical" evidence="9">
    <location>
        <begin position="487"/>
        <end position="511"/>
    </location>
</feature>
<evidence type="ECO:0000256" key="4">
    <source>
        <dbReference type="ARBA" id="ARBA00022448"/>
    </source>
</evidence>
<dbReference type="EMBL" id="CP022753">
    <property type="protein sequence ID" value="ASU82098.1"/>
    <property type="molecule type" value="Genomic_DNA"/>
</dbReference>
<evidence type="ECO:0000256" key="5">
    <source>
        <dbReference type="ARBA" id="ARBA00022692"/>
    </source>
</evidence>
<feature type="transmembrane region" description="Helical" evidence="9">
    <location>
        <begin position="405"/>
        <end position="434"/>
    </location>
</feature>
<keyword evidence="7 9" id="KW-0472">Membrane</keyword>
<accession>A0A223S1W1</accession>
<feature type="transmembrane region" description="Helical" evidence="9">
    <location>
        <begin position="446"/>
        <end position="467"/>
    </location>
</feature>